<dbReference type="GO" id="GO:0003887">
    <property type="term" value="F:DNA-directed DNA polymerase activity"/>
    <property type="evidence" value="ECO:0007669"/>
    <property type="project" value="UniProtKB-KW"/>
</dbReference>
<sequence>MNSGHMRSAPSLGLDRFSGRKGEFTMWKEKVLTTSTNLTKTTTPEKPEISVAKEVSKEGAREERWRNQHWTRAHAAMLNLFNQSLPNTFLLTLPDQVSRMKPCDVWKELEQRYGLGDAGGIIELRRQWERLTTSNWSDLGSLFAQLKKLRNDINRKMKGLVGGEMVTETWLCMEVLALLPSEFWGSSISMTKEWFTIENVEISLRRVFGDRSKKDITKLTDKRRPIAINVVKKTTGMKRNQDDSSVRGSDECFYCFNTGHKKADCPVKVKDRDPNRQGGPLFRTNIRTLPGGGKKKRLITVKKTKKAVPAAGTTNSRNGKSPIDDMLFDKDLEEELQDADELDFQDKVPVREGGESISSTMDIEDEVRRRYGRYLTMLDNLTITDDLWVVDTGAGHAVSPDRRWFNQLSTGSTHTFEYGNKETSTSTKEGTVGLSVLNPLGYYSDISIHNVAFDKKCGSNLLSAYYLAQQGYRHIQSEKGKYLYFLDRNNQFVFAAVALEEVKMTGGKGPEPLHTLHLDSLGKIKIKGLYGTAGYRYALAIVDDATAYKWYFILKSLKKVRGKIKHLITQLERQFPYKVKRIRTDGGTEFVNKILKAYCDQHGLIYQHSNVESKRKTGRLKERTKQLWVMSDVHC</sequence>
<dbReference type="GO" id="GO:0015074">
    <property type="term" value="P:DNA integration"/>
    <property type="evidence" value="ECO:0007669"/>
    <property type="project" value="UniProtKB-KW"/>
</dbReference>
<dbReference type="GO" id="GO:0008233">
    <property type="term" value="F:peptidase activity"/>
    <property type="evidence" value="ECO:0007669"/>
    <property type="project" value="UniProtKB-KW"/>
</dbReference>
<evidence type="ECO:0000256" key="10">
    <source>
        <dbReference type="ARBA" id="ARBA00022842"/>
    </source>
</evidence>
<keyword evidence="13" id="KW-0239">DNA-directed DNA polymerase</keyword>
<keyword evidence="6" id="KW-0547">Nucleotide-binding</keyword>
<evidence type="ECO:0000256" key="3">
    <source>
        <dbReference type="ARBA" id="ARBA00022670"/>
    </source>
</evidence>
<keyword evidence="14" id="KW-0917">Virion maturation</keyword>
<keyword evidence="3" id="KW-0645">Protease</keyword>
<dbReference type="SUPFAM" id="SSF57756">
    <property type="entry name" value="Retrovirus zinc finger-like domains"/>
    <property type="match status" value="1"/>
</dbReference>
<keyword evidence="21" id="KW-1185">Reference proteome</keyword>
<keyword evidence="7" id="KW-0255">Endonuclease</keyword>
<dbReference type="PANTHER" id="PTHR42648:SF11">
    <property type="entry name" value="TRANSPOSON TY4-P GAG-POL POLYPROTEIN"/>
    <property type="match status" value="1"/>
</dbReference>
<feature type="domain" description="CCHC-type" evidence="18">
    <location>
        <begin position="252"/>
        <end position="266"/>
    </location>
</feature>
<evidence type="ECO:0000256" key="6">
    <source>
        <dbReference type="ARBA" id="ARBA00022741"/>
    </source>
</evidence>
<proteinExistence type="predicted"/>
<keyword evidence="10" id="KW-0460">Magnesium</keyword>
<feature type="domain" description="Integrase catalytic" evidence="19">
    <location>
        <begin position="508"/>
        <end position="635"/>
    </location>
</feature>
<dbReference type="GO" id="GO:0008270">
    <property type="term" value="F:zinc ion binding"/>
    <property type="evidence" value="ECO:0007669"/>
    <property type="project" value="UniProtKB-KW"/>
</dbReference>
<keyword evidence="16" id="KW-0863">Zinc-finger</keyword>
<keyword evidence="13" id="KW-0808">Transferase</keyword>
<dbReference type="GO" id="GO:0006508">
    <property type="term" value="P:proteolysis"/>
    <property type="evidence" value="ECO:0007669"/>
    <property type="project" value="UniProtKB-KW"/>
</dbReference>
<evidence type="ECO:0000313" key="20">
    <source>
        <dbReference type="EMBL" id="GMG16660.1"/>
    </source>
</evidence>
<accession>A0A9W6YIU0</accession>
<keyword evidence="5" id="KW-0479">Metal-binding</keyword>
<keyword evidence="2" id="KW-1188">Viral release from host cell</keyword>
<dbReference type="GO" id="GO:0004519">
    <property type="term" value="F:endonuclease activity"/>
    <property type="evidence" value="ECO:0007669"/>
    <property type="project" value="UniProtKB-KW"/>
</dbReference>
<evidence type="ECO:0000256" key="1">
    <source>
        <dbReference type="ARBA" id="ARBA00002180"/>
    </source>
</evidence>
<organism evidence="20 21">
    <name type="scientific">Phytophthora fragariaefolia</name>
    <dbReference type="NCBI Taxonomy" id="1490495"/>
    <lineage>
        <taxon>Eukaryota</taxon>
        <taxon>Sar</taxon>
        <taxon>Stramenopiles</taxon>
        <taxon>Oomycota</taxon>
        <taxon>Peronosporomycetes</taxon>
        <taxon>Peronosporales</taxon>
        <taxon>Peronosporaceae</taxon>
        <taxon>Phytophthora</taxon>
    </lineage>
</organism>
<dbReference type="Gene3D" id="3.30.420.10">
    <property type="entry name" value="Ribonuclease H-like superfamily/Ribonuclease H"/>
    <property type="match status" value="1"/>
</dbReference>
<evidence type="ECO:0000256" key="13">
    <source>
        <dbReference type="ARBA" id="ARBA00022932"/>
    </source>
</evidence>
<evidence type="ECO:0000256" key="12">
    <source>
        <dbReference type="ARBA" id="ARBA00022918"/>
    </source>
</evidence>
<dbReference type="GO" id="GO:0006310">
    <property type="term" value="P:DNA recombination"/>
    <property type="evidence" value="ECO:0007669"/>
    <property type="project" value="UniProtKB-KW"/>
</dbReference>
<comment type="caution">
    <text evidence="20">The sequence shown here is derived from an EMBL/GenBank/DDBJ whole genome shotgun (WGS) entry which is preliminary data.</text>
</comment>
<evidence type="ECO:0000256" key="9">
    <source>
        <dbReference type="ARBA" id="ARBA00022840"/>
    </source>
</evidence>
<dbReference type="InterPro" id="IPR012337">
    <property type="entry name" value="RNaseH-like_sf"/>
</dbReference>
<dbReference type="EMBL" id="BSXT01018947">
    <property type="protein sequence ID" value="GMG16660.1"/>
    <property type="molecule type" value="Genomic_DNA"/>
</dbReference>
<dbReference type="InterPro" id="IPR001584">
    <property type="entry name" value="Integrase_cat-core"/>
</dbReference>
<keyword evidence="15" id="KW-0233">DNA recombination</keyword>
<dbReference type="InterPro" id="IPR001878">
    <property type="entry name" value="Znf_CCHC"/>
</dbReference>
<dbReference type="InterPro" id="IPR039537">
    <property type="entry name" value="Retrotran_Ty1/copia-like"/>
</dbReference>
<evidence type="ECO:0000256" key="14">
    <source>
        <dbReference type="ARBA" id="ARBA00023113"/>
    </source>
</evidence>
<keyword evidence="12" id="KW-0695">RNA-directed DNA polymerase</keyword>
<dbReference type="Pfam" id="PF22936">
    <property type="entry name" value="Pol_BBD"/>
    <property type="match status" value="1"/>
</dbReference>
<evidence type="ECO:0000256" key="17">
    <source>
        <dbReference type="SAM" id="MobiDB-lite"/>
    </source>
</evidence>
<dbReference type="InterPro" id="IPR036875">
    <property type="entry name" value="Znf_CCHC_sf"/>
</dbReference>
<evidence type="ECO:0000256" key="16">
    <source>
        <dbReference type="PROSITE-ProRule" id="PRU00047"/>
    </source>
</evidence>
<feature type="region of interest" description="Disordered" evidence="17">
    <location>
        <begin position="303"/>
        <end position="324"/>
    </location>
</feature>
<protein>
    <submittedName>
        <fullName evidence="20">Unnamed protein product</fullName>
    </submittedName>
</protein>
<dbReference type="SUPFAM" id="SSF53098">
    <property type="entry name" value="Ribonuclease H-like"/>
    <property type="match status" value="1"/>
</dbReference>
<evidence type="ECO:0000256" key="15">
    <source>
        <dbReference type="ARBA" id="ARBA00023172"/>
    </source>
</evidence>
<keyword evidence="11" id="KW-0229">DNA integration</keyword>
<keyword evidence="13" id="KW-0548">Nucleotidyltransferase</keyword>
<keyword evidence="9" id="KW-0067">ATP-binding</keyword>
<dbReference type="PANTHER" id="PTHR42648">
    <property type="entry name" value="TRANSPOSASE, PUTATIVE-RELATED"/>
    <property type="match status" value="1"/>
</dbReference>
<reference evidence="20" key="1">
    <citation type="submission" date="2023-04" db="EMBL/GenBank/DDBJ databases">
        <title>Phytophthora fragariaefolia NBRC 109709.</title>
        <authorList>
            <person name="Ichikawa N."/>
            <person name="Sato H."/>
            <person name="Tonouchi N."/>
        </authorList>
    </citation>
    <scope>NUCLEOTIDE SEQUENCE</scope>
    <source>
        <strain evidence="20">NBRC 109709</strain>
    </source>
</reference>
<dbReference type="GO" id="GO:0003964">
    <property type="term" value="F:RNA-directed DNA polymerase activity"/>
    <property type="evidence" value="ECO:0007669"/>
    <property type="project" value="UniProtKB-KW"/>
</dbReference>
<dbReference type="GO" id="GO:0003676">
    <property type="term" value="F:nucleic acid binding"/>
    <property type="evidence" value="ECO:0007669"/>
    <property type="project" value="InterPro"/>
</dbReference>
<evidence type="ECO:0000256" key="2">
    <source>
        <dbReference type="ARBA" id="ARBA00022612"/>
    </source>
</evidence>
<gene>
    <name evidence="20" type="ORF">Pfra01_002985100</name>
</gene>
<evidence type="ECO:0000259" key="19">
    <source>
        <dbReference type="PROSITE" id="PS50994"/>
    </source>
</evidence>
<dbReference type="GO" id="GO:0005524">
    <property type="term" value="F:ATP binding"/>
    <property type="evidence" value="ECO:0007669"/>
    <property type="project" value="UniProtKB-KW"/>
</dbReference>
<evidence type="ECO:0000256" key="7">
    <source>
        <dbReference type="ARBA" id="ARBA00022759"/>
    </source>
</evidence>
<dbReference type="Gene3D" id="4.10.60.10">
    <property type="entry name" value="Zinc finger, CCHC-type"/>
    <property type="match status" value="1"/>
</dbReference>
<keyword evidence="8" id="KW-0378">Hydrolase</keyword>
<evidence type="ECO:0000259" key="18">
    <source>
        <dbReference type="PROSITE" id="PS50158"/>
    </source>
</evidence>
<dbReference type="AlphaFoldDB" id="A0A9W6YIU0"/>
<evidence type="ECO:0000313" key="21">
    <source>
        <dbReference type="Proteomes" id="UP001165121"/>
    </source>
</evidence>
<dbReference type="PROSITE" id="PS50158">
    <property type="entry name" value="ZF_CCHC"/>
    <property type="match status" value="1"/>
</dbReference>
<keyword evidence="4" id="KW-0540">Nuclease</keyword>
<evidence type="ECO:0000256" key="5">
    <source>
        <dbReference type="ARBA" id="ARBA00022723"/>
    </source>
</evidence>
<evidence type="ECO:0000256" key="11">
    <source>
        <dbReference type="ARBA" id="ARBA00022908"/>
    </source>
</evidence>
<dbReference type="PROSITE" id="PS50994">
    <property type="entry name" value="INTEGRASE"/>
    <property type="match status" value="1"/>
</dbReference>
<comment type="function">
    <text evidence="1">The aspartyl protease (PR) mediates the proteolytic cleavages of the Gag and Gag-Pol polyproteins after assembly of the VLP.</text>
</comment>
<dbReference type="InterPro" id="IPR036397">
    <property type="entry name" value="RNaseH_sf"/>
</dbReference>
<name>A0A9W6YIU0_9STRA</name>
<evidence type="ECO:0000256" key="8">
    <source>
        <dbReference type="ARBA" id="ARBA00022801"/>
    </source>
</evidence>
<dbReference type="Proteomes" id="UP001165121">
    <property type="component" value="Unassembled WGS sequence"/>
</dbReference>
<evidence type="ECO:0000256" key="4">
    <source>
        <dbReference type="ARBA" id="ARBA00022722"/>
    </source>
</evidence>
<keyword evidence="16" id="KW-0862">Zinc</keyword>
<dbReference type="InterPro" id="IPR054722">
    <property type="entry name" value="PolX-like_BBD"/>
</dbReference>